<evidence type="ECO:0000259" key="2">
    <source>
        <dbReference type="Pfam" id="PF05510"/>
    </source>
</evidence>
<dbReference type="GO" id="GO:0005509">
    <property type="term" value="F:calcium ion binding"/>
    <property type="evidence" value="ECO:0007669"/>
    <property type="project" value="InterPro"/>
</dbReference>
<dbReference type="PANTHER" id="PTHR10132:SF14">
    <property type="entry name" value="SARCOGLYCAN ALPHA, ISOFORM C"/>
    <property type="match status" value="1"/>
</dbReference>
<dbReference type="InterPro" id="IPR008908">
    <property type="entry name" value="Sarcoglycan_alpha/epsilon"/>
</dbReference>
<reference evidence="4" key="1">
    <citation type="submission" date="2019-12" db="UniProtKB">
        <authorList>
            <consortium name="WormBaseParasite"/>
        </authorList>
    </citation>
    <scope>IDENTIFICATION</scope>
</reference>
<evidence type="ECO:0000313" key="3">
    <source>
        <dbReference type="Proteomes" id="UP000046395"/>
    </source>
</evidence>
<dbReference type="WBParaSite" id="TMUE_2000009311.1">
    <property type="protein sequence ID" value="TMUE_2000009311.1"/>
    <property type="gene ID" value="WBGene00285580"/>
</dbReference>
<sequence length="437" mass="49603">MGDELFVQIQFAFLTAMAMFYCGFKLAICTWCITNCLLLVTMTEEVTEHLRLIRNRFFYHTIPAKEFFDGVTPVRIRYTASMEGHPDLPRWIDITSSPRSHDAYLFGNPEQNGSVDILVIGLNRATYAASLKRLRIHITEETKWSAKSPEQLIEVLIANYDAWQFFATEQLLQQLQAAAIQAFPSRTGSSTIYRVQVANSPIGMARFFNSSFGVIVTIAAQDRFSKRVGILGNDLLSNPTACKRNVILPWDAVFAPRFKVDWCRFRLRSRSTIGSTGPQIIANAENVGTEDELTLAGKNDSLLFEKMEEFRRFASHNFARSYFRDWVVFAVVPGAVLLFVLLVLSSILFGCREGQHWRDYKTPRVQLMEYVSLRRSQHRLRQLSVRRLSSEVIDTGALYSKPVSKQTVQEAVMFNGGSCDLYYEDGTAVKEASTPST</sequence>
<accession>A0A5S6QPP8</accession>
<feature type="transmembrane region" description="Helical" evidence="1">
    <location>
        <begin position="326"/>
        <end position="351"/>
    </location>
</feature>
<dbReference type="Proteomes" id="UP000046395">
    <property type="component" value="Unassembled WGS sequence"/>
</dbReference>
<dbReference type="PANTHER" id="PTHR10132">
    <property type="entry name" value="ALPHA-/EPSILON-SARCOGLYCAN FAMILY MEMBER"/>
    <property type="match status" value="1"/>
</dbReference>
<dbReference type="SUPFAM" id="SSF49313">
    <property type="entry name" value="Cadherin-like"/>
    <property type="match status" value="1"/>
</dbReference>
<dbReference type="GO" id="GO:0016012">
    <property type="term" value="C:sarcoglycan complex"/>
    <property type="evidence" value="ECO:0007669"/>
    <property type="project" value="InterPro"/>
</dbReference>
<keyword evidence="1" id="KW-1133">Transmembrane helix</keyword>
<keyword evidence="1" id="KW-0472">Membrane</keyword>
<proteinExistence type="predicted"/>
<evidence type="ECO:0000313" key="4">
    <source>
        <dbReference type="WBParaSite" id="TMUE_2000009311.1"/>
    </source>
</evidence>
<keyword evidence="1" id="KW-0812">Transmembrane</keyword>
<evidence type="ECO:0000256" key="1">
    <source>
        <dbReference type="SAM" id="Phobius"/>
    </source>
</evidence>
<name>A0A5S6QPP8_TRIMR</name>
<keyword evidence="3" id="KW-1185">Reference proteome</keyword>
<dbReference type="AlphaFoldDB" id="A0A5S6QPP8"/>
<organism evidence="3 4">
    <name type="scientific">Trichuris muris</name>
    <name type="common">Mouse whipworm</name>
    <dbReference type="NCBI Taxonomy" id="70415"/>
    <lineage>
        <taxon>Eukaryota</taxon>
        <taxon>Metazoa</taxon>
        <taxon>Ecdysozoa</taxon>
        <taxon>Nematoda</taxon>
        <taxon>Enoplea</taxon>
        <taxon>Dorylaimia</taxon>
        <taxon>Trichinellida</taxon>
        <taxon>Trichuridae</taxon>
        <taxon>Trichuris</taxon>
    </lineage>
</organism>
<dbReference type="STRING" id="70415.A0A5S6QPP8"/>
<feature type="domain" description="Sarcoglycan alpha/epsilon N-terminal" evidence="2">
    <location>
        <begin position="72"/>
        <end position="130"/>
    </location>
</feature>
<dbReference type="Pfam" id="PF05510">
    <property type="entry name" value="Sarcoglycan_2"/>
    <property type="match status" value="1"/>
</dbReference>
<protein>
    <submittedName>
        <fullName evidence="4">Epsilon-sarcoglycan</fullName>
    </submittedName>
</protein>
<dbReference type="InterPro" id="IPR048346">
    <property type="entry name" value="Sarcoglycan_N"/>
</dbReference>
<dbReference type="InterPro" id="IPR015919">
    <property type="entry name" value="Cadherin-like_sf"/>
</dbReference>